<reference evidence="8 9" key="1">
    <citation type="journal article" date="2016" name="Int. J. Syst. Evol. Microbiol.">
        <title>Peptococcus simiae sp. nov., isolated from rhesus macaque faeces and emended description of the genus Peptococcus.</title>
        <authorList>
            <person name="Shkoporov A.N."/>
            <person name="Efimov B.A."/>
            <person name="Kondova I."/>
            <person name="Ouwerling B."/>
            <person name="Chaplin A.V."/>
            <person name="Shcherbakova V.A."/>
            <person name="Langermans J.A.M."/>
        </authorList>
    </citation>
    <scope>NUCLEOTIDE SEQUENCE [LARGE SCALE GENOMIC DNA]</scope>
    <source>
        <strain evidence="8 9">M108</strain>
    </source>
</reference>
<organism evidence="8 9">
    <name type="scientific">Peptococcus simiae</name>
    <dbReference type="NCBI Taxonomy" id="1643805"/>
    <lineage>
        <taxon>Bacteria</taxon>
        <taxon>Bacillati</taxon>
        <taxon>Bacillota</taxon>
        <taxon>Clostridia</taxon>
        <taxon>Eubacteriales</taxon>
        <taxon>Peptococcaceae</taxon>
        <taxon>Peptococcus</taxon>
    </lineage>
</organism>
<evidence type="ECO:0000313" key="8">
    <source>
        <dbReference type="EMBL" id="MFM9412807.1"/>
    </source>
</evidence>
<dbReference type="SUPFAM" id="SSF51905">
    <property type="entry name" value="FAD/NAD(P)-binding domain"/>
    <property type="match status" value="1"/>
</dbReference>
<evidence type="ECO:0000313" key="9">
    <source>
        <dbReference type="Proteomes" id="UP001631949"/>
    </source>
</evidence>
<dbReference type="PRINTS" id="PR00411">
    <property type="entry name" value="PNDRDTASEI"/>
</dbReference>
<dbReference type="Pfam" id="PF01206">
    <property type="entry name" value="TusA"/>
    <property type="match status" value="1"/>
</dbReference>
<accession>A0ABW9GX29</accession>
<evidence type="ECO:0000256" key="1">
    <source>
        <dbReference type="ARBA" id="ARBA00001974"/>
    </source>
</evidence>
<sequence length="794" mass="84826">MSKKVIIIGGVAGGASCAARLRRLDEEAEILILERGDAVSFANCGLPYHLSGAIAKREALILQSPESLHSRFNLDVRLHATVTAIDRAAKTLTVQDTAGNRTYTEAYDVLVLSPGAEPVSPPIEGLAGASHIHRLRHLADMDGILAEIPQARHATVIGGGFIGLEVAENLRERGLDVALLEGSPQVLGPLDPEVVAPLHTELLSQGIDLRLETQVTGFADEGRTVHLNDGSSLETDFTVLAIGVRPESDLTKAAGLDLSDRGAILVNDQLQTSDPDIYAVGDAIQVRDFVLGYDTLVPLAGPANRQGKLVADHICGREVAYQGTLGSSVLKCFRLTAASCGNNEKTLKKMDLPYQALHLYPSDHAGYYPGANSLLLKVLYRPSDGALYGAQCVGHSEVHKTIDIIATAIYGGLSVYDLADLELCYAPPYSTAKAPVNFAGYVAQNVRDGLAIQPATCLDDLAADGAYILDVRTPAEYKAGHIKEATLIPLDDLRGRLDDLPKDRPIYIHCAIGLRGYYAARLLTQKGFDVVNLGGGFRLYSGLKNQLKARPLPAAPAPGPADQTAPTSLDLTGLRCPEPILEAARHLAAAPAGQPLRLVLPDSQVEEVRRYCTAQGASIEESRANGTTTLTVTPAGRTDQAPRGLAFVLYTADPKKITTALTLATSARAQGVPVDTVFAYWAIRSLAKSPDAGPFAGSNDLTTGLTRAADFLARFHMDPTDRLAGCLRRSLNKPSQPDLQAALDRARTAGVNLLACRTSMEAFRLTDGDLIDPAQPVDLNDYLNRSDRQTTLYI</sequence>
<name>A0ABW9GX29_9FIRM</name>
<protein>
    <submittedName>
        <fullName evidence="8">FAD-dependent oxidoreductase</fullName>
    </submittedName>
</protein>
<dbReference type="CDD" id="cd01524">
    <property type="entry name" value="RHOD_Pyr_redox"/>
    <property type="match status" value="1"/>
</dbReference>
<evidence type="ECO:0000256" key="6">
    <source>
        <dbReference type="ARBA" id="ARBA00023284"/>
    </source>
</evidence>
<keyword evidence="4" id="KW-0274">FAD</keyword>
<dbReference type="Pfam" id="PF02852">
    <property type="entry name" value="Pyr_redox_dim"/>
    <property type="match status" value="1"/>
</dbReference>
<dbReference type="RefSeq" id="WP_408976438.1">
    <property type="nucleotide sequence ID" value="NZ_JBJUVG010000001.1"/>
</dbReference>
<dbReference type="PROSITE" id="PS51257">
    <property type="entry name" value="PROKAR_LIPOPROTEIN"/>
    <property type="match status" value="1"/>
</dbReference>
<evidence type="ECO:0000256" key="5">
    <source>
        <dbReference type="ARBA" id="ARBA00023002"/>
    </source>
</evidence>
<dbReference type="PANTHER" id="PTHR43429:SF1">
    <property type="entry name" value="NAD(P)H SULFUR OXIDOREDUCTASE (COA-DEPENDENT)"/>
    <property type="match status" value="1"/>
</dbReference>
<dbReference type="Gene3D" id="3.50.50.60">
    <property type="entry name" value="FAD/NAD(P)-binding domain"/>
    <property type="match status" value="2"/>
</dbReference>
<keyword evidence="3" id="KW-0285">Flavoprotein</keyword>
<keyword evidence="6" id="KW-0676">Redox-active center</keyword>
<evidence type="ECO:0000256" key="3">
    <source>
        <dbReference type="ARBA" id="ARBA00022630"/>
    </source>
</evidence>
<keyword evidence="9" id="KW-1185">Reference proteome</keyword>
<dbReference type="PRINTS" id="PR00368">
    <property type="entry name" value="FADPNR"/>
</dbReference>
<dbReference type="InterPro" id="IPR027396">
    <property type="entry name" value="DsrEFH-like"/>
</dbReference>
<dbReference type="InterPro" id="IPR036868">
    <property type="entry name" value="TusA-like_sf"/>
</dbReference>
<dbReference type="Pfam" id="PF13686">
    <property type="entry name" value="DrsE_2"/>
    <property type="match status" value="1"/>
</dbReference>
<dbReference type="SUPFAM" id="SSF75169">
    <property type="entry name" value="DsrEFH-like"/>
    <property type="match status" value="1"/>
</dbReference>
<evidence type="ECO:0000256" key="2">
    <source>
        <dbReference type="ARBA" id="ARBA00009130"/>
    </source>
</evidence>
<keyword evidence="5" id="KW-0560">Oxidoreductase</keyword>
<dbReference type="PANTHER" id="PTHR43429">
    <property type="entry name" value="PYRIDINE NUCLEOTIDE-DISULFIDE OXIDOREDUCTASE DOMAIN-CONTAINING"/>
    <property type="match status" value="1"/>
</dbReference>
<dbReference type="Proteomes" id="UP001631949">
    <property type="component" value="Unassembled WGS sequence"/>
</dbReference>
<comment type="cofactor">
    <cofactor evidence="1">
        <name>FAD</name>
        <dbReference type="ChEBI" id="CHEBI:57692"/>
    </cofactor>
</comment>
<dbReference type="Pfam" id="PF07992">
    <property type="entry name" value="Pyr_redox_2"/>
    <property type="match status" value="1"/>
</dbReference>
<dbReference type="Pfam" id="PF00581">
    <property type="entry name" value="Rhodanese"/>
    <property type="match status" value="1"/>
</dbReference>
<dbReference type="SMART" id="SM00450">
    <property type="entry name" value="RHOD"/>
    <property type="match status" value="1"/>
</dbReference>
<dbReference type="InterPro" id="IPR036873">
    <property type="entry name" value="Rhodanese-like_dom_sf"/>
</dbReference>
<dbReference type="InterPro" id="IPR023753">
    <property type="entry name" value="FAD/NAD-binding_dom"/>
</dbReference>
<dbReference type="InterPro" id="IPR004099">
    <property type="entry name" value="Pyr_nucl-diS_OxRdtase_dimer"/>
</dbReference>
<dbReference type="PROSITE" id="PS01148">
    <property type="entry name" value="UPF0033"/>
    <property type="match status" value="1"/>
</dbReference>
<dbReference type="InterPro" id="IPR036188">
    <property type="entry name" value="FAD/NAD-bd_sf"/>
</dbReference>
<dbReference type="Gene3D" id="3.30.110.40">
    <property type="entry name" value="TusA-like domain"/>
    <property type="match status" value="1"/>
</dbReference>
<dbReference type="SUPFAM" id="SSF64307">
    <property type="entry name" value="SirA-like"/>
    <property type="match status" value="1"/>
</dbReference>
<evidence type="ECO:0000256" key="4">
    <source>
        <dbReference type="ARBA" id="ARBA00022827"/>
    </source>
</evidence>
<dbReference type="SUPFAM" id="SSF55424">
    <property type="entry name" value="FAD/NAD-linked reductases, dimerisation (C-terminal) domain"/>
    <property type="match status" value="1"/>
</dbReference>
<proteinExistence type="inferred from homology"/>
<comment type="caution">
    <text evidence="8">The sequence shown here is derived from an EMBL/GenBank/DDBJ whole genome shotgun (WGS) entry which is preliminary data.</text>
</comment>
<dbReference type="Gene3D" id="3.40.1260.10">
    <property type="entry name" value="DsrEFH-like"/>
    <property type="match status" value="1"/>
</dbReference>
<dbReference type="Gene3D" id="3.40.250.10">
    <property type="entry name" value="Rhodanese-like domain"/>
    <property type="match status" value="1"/>
</dbReference>
<gene>
    <name evidence="8" type="ORF">ACKQTC_00205</name>
</gene>
<dbReference type="InterPro" id="IPR032836">
    <property type="entry name" value="DsrE2-like"/>
</dbReference>
<feature type="domain" description="Rhodanese" evidence="7">
    <location>
        <begin position="462"/>
        <end position="549"/>
    </location>
</feature>
<comment type="similarity">
    <text evidence="2">Belongs to the class-III pyridine nucleotide-disulfide oxidoreductase family.</text>
</comment>
<dbReference type="PROSITE" id="PS50206">
    <property type="entry name" value="RHODANESE_3"/>
    <property type="match status" value="1"/>
</dbReference>
<dbReference type="SUPFAM" id="SSF52821">
    <property type="entry name" value="Rhodanese/Cell cycle control phosphatase"/>
    <property type="match status" value="1"/>
</dbReference>
<dbReference type="InterPro" id="IPR016156">
    <property type="entry name" value="FAD/NAD-linked_Rdtase_dimer_sf"/>
</dbReference>
<dbReference type="InterPro" id="IPR001763">
    <property type="entry name" value="Rhodanese-like_dom"/>
</dbReference>
<evidence type="ECO:0000259" key="7">
    <source>
        <dbReference type="PROSITE" id="PS50206"/>
    </source>
</evidence>
<dbReference type="InterPro" id="IPR001455">
    <property type="entry name" value="TusA-like"/>
</dbReference>
<dbReference type="EMBL" id="JBJUVG010000001">
    <property type="protein sequence ID" value="MFM9412807.1"/>
    <property type="molecule type" value="Genomic_DNA"/>
</dbReference>
<dbReference type="InterPro" id="IPR050260">
    <property type="entry name" value="FAD-bd_OxRdtase"/>
</dbReference>